<comment type="subcellular location">
    <subcellularLocation>
        <location evidence="1">Nucleus</location>
    </subcellularLocation>
</comment>
<feature type="region of interest" description="Disordered" evidence="9">
    <location>
        <begin position="582"/>
        <end position="629"/>
    </location>
</feature>
<sequence length="737" mass="81142">MADDHPKAGIYSATYSGIPVYEYQFGPDMKEHVMRRREDNWINATHILKAAGFDKPARTRILERDVQKDVHEKIQGGYGKYQGTWIPLENGEALAQRNSIYDRLRPIFEFQPGNESPPPAPRHASKPKAPKARPAVPKWGSKAQNRKANLTQAAVFSQGHPQGAVVQEDYDNASQLNEDDTPDNLTVASASYMAEDDRYDMSHFSTGHRKRKREEMLQDVTEQQHAVYGDELLDYFLLSRNEQPAIRPDPPTNFQPDWPIDTERHTALHWASAMGDVEVIKQLKRFGANLASQNVRGETPLMRAVNFTNCYEKQTFPMVIKELFTTVDARDTSGCNVIHHAAVMKSGRVTSHSCSRYYLDNILNKLQESRSADDLQHVLDAQDNEGNTAVHLAAMRDARKCIRALLGRGASTDIANNQGMRAEDLIKELNASKSKVAPRGPPQRSSSPFAPDTQRHNAFRDAMAESESKLPASFRSEAANTVQSRITPLVLQKFQDLAQSYETELDEKEDAEKEARRILINTQAELANLRTSVSDLESRLEADEAAAKTEAEAASTAKKVLAYLTHQNRIAVQDAISKELATVNGDSSKDKGQPNGQPDEATDKKDSTPSTSSSSDPATAAAATDSPEERLRLATELRTLLQAQRRAEADYVEARGMTGTGEKIDKYMRLLNSCLPPEDQEMLDENLEDMIKMMEDEADVLSAIAGAGGGAGGGAAGEAGAVGVGLPVPMGMEIGAL</sequence>
<dbReference type="FunFam" id="3.10.260.10:FF:000001">
    <property type="entry name" value="APSES transcription factor (MbpA)"/>
    <property type="match status" value="1"/>
</dbReference>
<name>A0AAN6VHV7_9PEZI</name>
<dbReference type="PANTHER" id="PTHR43828:SF15">
    <property type="entry name" value="TRANSCRIPTION FACTOR MBP1"/>
    <property type="match status" value="1"/>
</dbReference>
<dbReference type="InterPro" id="IPR018004">
    <property type="entry name" value="KilA/APSES_HTH"/>
</dbReference>
<feature type="region of interest" description="Disordered" evidence="9">
    <location>
        <begin position="433"/>
        <end position="454"/>
    </location>
</feature>
<proteinExistence type="predicted"/>
<evidence type="ECO:0000259" key="10">
    <source>
        <dbReference type="PROSITE" id="PS51299"/>
    </source>
</evidence>
<dbReference type="GO" id="GO:0030435">
    <property type="term" value="P:sporulation resulting in formation of a cellular spore"/>
    <property type="evidence" value="ECO:0007669"/>
    <property type="project" value="UniProtKB-KW"/>
</dbReference>
<accession>A0AAN6VHV7</accession>
<dbReference type="GO" id="GO:0001228">
    <property type="term" value="F:DNA-binding transcription activator activity, RNA polymerase II-specific"/>
    <property type="evidence" value="ECO:0007669"/>
    <property type="project" value="UniProtKB-ARBA"/>
</dbReference>
<dbReference type="GO" id="GO:0003677">
    <property type="term" value="F:DNA binding"/>
    <property type="evidence" value="ECO:0007669"/>
    <property type="project" value="InterPro"/>
</dbReference>
<evidence type="ECO:0000256" key="2">
    <source>
        <dbReference type="ARBA" id="ARBA00022737"/>
    </source>
</evidence>
<reference evidence="11" key="2">
    <citation type="submission" date="2023-05" db="EMBL/GenBank/DDBJ databases">
        <authorList>
            <consortium name="Lawrence Berkeley National Laboratory"/>
            <person name="Steindorff A."/>
            <person name="Hensen N."/>
            <person name="Bonometti L."/>
            <person name="Westerberg I."/>
            <person name="Brannstrom I.O."/>
            <person name="Guillou S."/>
            <person name="Cros-Aarteil S."/>
            <person name="Calhoun S."/>
            <person name="Haridas S."/>
            <person name="Kuo A."/>
            <person name="Mondo S."/>
            <person name="Pangilinan J."/>
            <person name="Riley R."/>
            <person name="Labutti K."/>
            <person name="Andreopoulos B."/>
            <person name="Lipzen A."/>
            <person name="Chen C."/>
            <person name="Yanf M."/>
            <person name="Daum C."/>
            <person name="Ng V."/>
            <person name="Clum A."/>
            <person name="Ohm R."/>
            <person name="Martin F."/>
            <person name="Silar P."/>
            <person name="Natvig D."/>
            <person name="Lalanne C."/>
            <person name="Gautier V."/>
            <person name="Ament-Velasquez S.L."/>
            <person name="Kruys A."/>
            <person name="Hutchinson M.I."/>
            <person name="Powell A.J."/>
            <person name="Barry K."/>
            <person name="Miller A.N."/>
            <person name="Grigoriev I.V."/>
            <person name="Debuchy R."/>
            <person name="Gladieux P."/>
            <person name="Thoren M.H."/>
            <person name="Johannesson H."/>
        </authorList>
    </citation>
    <scope>NUCLEOTIDE SEQUENCE</scope>
    <source>
        <strain evidence="11">CBS 538.74</strain>
    </source>
</reference>
<keyword evidence="12" id="KW-1185">Reference proteome</keyword>
<dbReference type="Gene3D" id="1.25.40.20">
    <property type="entry name" value="Ankyrin repeat-containing domain"/>
    <property type="match status" value="1"/>
</dbReference>
<dbReference type="PROSITE" id="PS50297">
    <property type="entry name" value="ANK_REP_REGION"/>
    <property type="match status" value="2"/>
</dbReference>
<dbReference type="PANTHER" id="PTHR43828">
    <property type="entry name" value="ASPARAGINASE"/>
    <property type="match status" value="1"/>
</dbReference>
<dbReference type="SUPFAM" id="SSF48403">
    <property type="entry name" value="Ankyrin repeat"/>
    <property type="match status" value="1"/>
</dbReference>
<dbReference type="GO" id="GO:0048315">
    <property type="term" value="P:conidium formation"/>
    <property type="evidence" value="ECO:0007669"/>
    <property type="project" value="UniProtKB-KW"/>
</dbReference>
<evidence type="ECO:0000313" key="12">
    <source>
        <dbReference type="Proteomes" id="UP001302745"/>
    </source>
</evidence>
<keyword evidence="8" id="KW-0175">Coiled coil</keyword>
<dbReference type="Pfam" id="PF00023">
    <property type="entry name" value="Ank"/>
    <property type="match status" value="2"/>
</dbReference>
<dbReference type="InterPro" id="IPR002110">
    <property type="entry name" value="Ankyrin_rpt"/>
</dbReference>
<dbReference type="AlphaFoldDB" id="A0AAN6VHV7"/>
<dbReference type="PROSITE" id="PS51299">
    <property type="entry name" value="HTH_APSES"/>
    <property type="match status" value="1"/>
</dbReference>
<dbReference type="InterPro" id="IPR036887">
    <property type="entry name" value="HTH_APSES_sf"/>
</dbReference>
<evidence type="ECO:0000256" key="8">
    <source>
        <dbReference type="SAM" id="Coils"/>
    </source>
</evidence>
<dbReference type="InterPro" id="IPR036770">
    <property type="entry name" value="Ankyrin_rpt-contain_sf"/>
</dbReference>
<dbReference type="EMBL" id="MU857018">
    <property type="protein sequence ID" value="KAK4151384.1"/>
    <property type="molecule type" value="Genomic_DNA"/>
</dbReference>
<dbReference type="SMART" id="SM00248">
    <property type="entry name" value="ANK"/>
    <property type="match status" value="2"/>
</dbReference>
<keyword evidence="6" id="KW-0183">Conidiation</keyword>
<feature type="domain" description="HTH APSES-type" evidence="10">
    <location>
        <begin position="10"/>
        <end position="119"/>
    </location>
</feature>
<keyword evidence="5" id="KW-0539">Nucleus</keyword>
<evidence type="ECO:0000256" key="9">
    <source>
        <dbReference type="SAM" id="MobiDB-lite"/>
    </source>
</evidence>
<dbReference type="InterPro" id="IPR003163">
    <property type="entry name" value="Tscrpt_reg_HTH_APSES-type"/>
</dbReference>
<organism evidence="11 12">
    <name type="scientific">Chaetomidium leptoderma</name>
    <dbReference type="NCBI Taxonomy" id="669021"/>
    <lineage>
        <taxon>Eukaryota</taxon>
        <taxon>Fungi</taxon>
        <taxon>Dikarya</taxon>
        <taxon>Ascomycota</taxon>
        <taxon>Pezizomycotina</taxon>
        <taxon>Sordariomycetes</taxon>
        <taxon>Sordariomycetidae</taxon>
        <taxon>Sordariales</taxon>
        <taxon>Chaetomiaceae</taxon>
        <taxon>Chaetomidium</taxon>
    </lineage>
</organism>
<feature type="coiled-coil region" evidence="8">
    <location>
        <begin position="491"/>
        <end position="546"/>
    </location>
</feature>
<evidence type="ECO:0000256" key="1">
    <source>
        <dbReference type="ARBA" id="ARBA00004123"/>
    </source>
</evidence>
<dbReference type="InterPro" id="IPR051642">
    <property type="entry name" value="SWI6-like"/>
</dbReference>
<gene>
    <name evidence="11" type="ORF">C8A00DRAFT_35954</name>
</gene>
<dbReference type="SUPFAM" id="SSF54616">
    <property type="entry name" value="DNA-binding domain of Mlu1-box binding protein MBP1"/>
    <property type="match status" value="1"/>
</dbReference>
<dbReference type="SMART" id="SM01252">
    <property type="entry name" value="KilA-N"/>
    <property type="match status" value="1"/>
</dbReference>
<evidence type="ECO:0000256" key="3">
    <source>
        <dbReference type="ARBA" id="ARBA00022969"/>
    </source>
</evidence>
<keyword evidence="4 7" id="KW-0040">ANK repeat</keyword>
<feature type="compositionally biased region" description="Low complexity" evidence="9">
    <location>
        <begin position="608"/>
        <end position="625"/>
    </location>
</feature>
<keyword evidence="3" id="KW-0749">Sporulation</keyword>
<evidence type="ECO:0000256" key="4">
    <source>
        <dbReference type="ARBA" id="ARBA00023043"/>
    </source>
</evidence>
<evidence type="ECO:0000313" key="11">
    <source>
        <dbReference type="EMBL" id="KAK4151384.1"/>
    </source>
</evidence>
<evidence type="ECO:0000256" key="5">
    <source>
        <dbReference type="ARBA" id="ARBA00023242"/>
    </source>
</evidence>
<feature type="region of interest" description="Disordered" evidence="9">
    <location>
        <begin position="109"/>
        <end position="144"/>
    </location>
</feature>
<dbReference type="GO" id="GO:0033309">
    <property type="term" value="C:SBF transcription complex"/>
    <property type="evidence" value="ECO:0007669"/>
    <property type="project" value="TreeGrafter"/>
</dbReference>
<feature type="repeat" description="ANK" evidence="7">
    <location>
        <begin position="263"/>
        <end position="295"/>
    </location>
</feature>
<dbReference type="Gene3D" id="3.10.260.10">
    <property type="entry name" value="Transcription regulator HTH, APSES-type DNA-binding domain"/>
    <property type="match status" value="1"/>
</dbReference>
<evidence type="ECO:0000256" key="6">
    <source>
        <dbReference type="ARBA" id="ARBA00023321"/>
    </source>
</evidence>
<keyword evidence="2" id="KW-0677">Repeat</keyword>
<dbReference type="PROSITE" id="PS50088">
    <property type="entry name" value="ANK_REPEAT"/>
    <property type="match status" value="2"/>
</dbReference>
<dbReference type="GO" id="GO:0030907">
    <property type="term" value="C:MBF transcription complex"/>
    <property type="evidence" value="ECO:0007669"/>
    <property type="project" value="TreeGrafter"/>
</dbReference>
<evidence type="ECO:0000256" key="7">
    <source>
        <dbReference type="PROSITE-ProRule" id="PRU00023"/>
    </source>
</evidence>
<comment type="caution">
    <text evidence="11">The sequence shown here is derived from an EMBL/GenBank/DDBJ whole genome shotgun (WGS) entry which is preliminary data.</text>
</comment>
<reference evidence="11" key="1">
    <citation type="journal article" date="2023" name="Mol. Phylogenet. Evol.">
        <title>Genome-scale phylogeny and comparative genomics of the fungal order Sordariales.</title>
        <authorList>
            <person name="Hensen N."/>
            <person name="Bonometti L."/>
            <person name="Westerberg I."/>
            <person name="Brannstrom I.O."/>
            <person name="Guillou S."/>
            <person name="Cros-Aarteil S."/>
            <person name="Calhoun S."/>
            <person name="Haridas S."/>
            <person name="Kuo A."/>
            <person name="Mondo S."/>
            <person name="Pangilinan J."/>
            <person name="Riley R."/>
            <person name="LaButti K."/>
            <person name="Andreopoulos B."/>
            <person name="Lipzen A."/>
            <person name="Chen C."/>
            <person name="Yan M."/>
            <person name="Daum C."/>
            <person name="Ng V."/>
            <person name="Clum A."/>
            <person name="Steindorff A."/>
            <person name="Ohm R.A."/>
            <person name="Martin F."/>
            <person name="Silar P."/>
            <person name="Natvig D.O."/>
            <person name="Lalanne C."/>
            <person name="Gautier V."/>
            <person name="Ament-Velasquez S.L."/>
            <person name="Kruys A."/>
            <person name="Hutchinson M.I."/>
            <person name="Powell A.J."/>
            <person name="Barry K."/>
            <person name="Miller A.N."/>
            <person name="Grigoriev I.V."/>
            <person name="Debuchy R."/>
            <person name="Gladieux P."/>
            <person name="Hiltunen Thoren M."/>
            <person name="Johannesson H."/>
        </authorList>
    </citation>
    <scope>NUCLEOTIDE SEQUENCE</scope>
    <source>
        <strain evidence="11">CBS 538.74</strain>
    </source>
</reference>
<feature type="repeat" description="ANK" evidence="7">
    <location>
        <begin position="385"/>
        <end position="417"/>
    </location>
</feature>
<dbReference type="Pfam" id="PF04383">
    <property type="entry name" value="KilA-N"/>
    <property type="match status" value="1"/>
</dbReference>
<protein>
    <recommendedName>
        <fullName evidence="10">HTH APSES-type domain-containing protein</fullName>
    </recommendedName>
</protein>
<dbReference type="Proteomes" id="UP001302745">
    <property type="component" value="Unassembled WGS sequence"/>
</dbReference>